<feature type="region of interest" description="Disordered" evidence="1">
    <location>
        <begin position="60"/>
        <end position="203"/>
    </location>
</feature>
<protein>
    <submittedName>
        <fullName evidence="2">Uncharacterized protein</fullName>
    </submittedName>
</protein>
<comment type="caution">
    <text evidence="2">The sequence shown here is derived from an EMBL/GenBank/DDBJ whole genome shotgun (WGS) entry which is preliminary data.</text>
</comment>
<dbReference type="OrthoDB" id="10653155at2759"/>
<evidence type="ECO:0000313" key="3">
    <source>
        <dbReference type="Proteomes" id="UP000664203"/>
    </source>
</evidence>
<dbReference type="EMBL" id="CAJPDR010000841">
    <property type="protein sequence ID" value="CAF9942945.1"/>
    <property type="molecule type" value="Genomic_DNA"/>
</dbReference>
<feature type="compositionally biased region" description="Polar residues" evidence="1">
    <location>
        <begin position="78"/>
        <end position="91"/>
    </location>
</feature>
<gene>
    <name evidence="2" type="ORF">ALECFALPRED_010276</name>
</gene>
<dbReference type="AlphaFoldDB" id="A0A8H3J991"/>
<accession>A0A8H3J991</accession>
<proteinExistence type="predicted"/>
<sequence>MQGPSSVSSLAHPLILFDTSFSLQIQSHASKRKLHNLTKPMPSLHPIAKIKTSWRWLTTTTDQEKKPKTHQAPIQKASDYNNRKANLNPQKPTSHPTPPSPHLAIPEPALHRLQELKSPPPLPHSQSQSPTAPYSVGFKSRPLYRRTHSASRDLEEGGMGVEKAKVMKDEAVRVGKEGSEETGGENGGGRGEGCRRSGEGGWA</sequence>
<evidence type="ECO:0000256" key="1">
    <source>
        <dbReference type="SAM" id="MobiDB-lite"/>
    </source>
</evidence>
<feature type="compositionally biased region" description="Basic and acidic residues" evidence="1">
    <location>
        <begin position="162"/>
        <end position="179"/>
    </location>
</feature>
<feature type="compositionally biased region" description="Basic and acidic residues" evidence="1">
    <location>
        <begin position="192"/>
        <end position="203"/>
    </location>
</feature>
<organism evidence="2 3">
    <name type="scientific">Alectoria fallacina</name>
    <dbReference type="NCBI Taxonomy" id="1903189"/>
    <lineage>
        <taxon>Eukaryota</taxon>
        <taxon>Fungi</taxon>
        <taxon>Dikarya</taxon>
        <taxon>Ascomycota</taxon>
        <taxon>Pezizomycotina</taxon>
        <taxon>Lecanoromycetes</taxon>
        <taxon>OSLEUM clade</taxon>
        <taxon>Lecanoromycetidae</taxon>
        <taxon>Lecanorales</taxon>
        <taxon>Lecanorineae</taxon>
        <taxon>Parmeliaceae</taxon>
        <taxon>Alectoria</taxon>
    </lineage>
</organism>
<dbReference type="Proteomes" id="UP000664203">
    <property type="component" value="Unassembled WGS sequence"/>
</dbReference>
<name>A0A8H3J991_9LECA</name>
<evidence type="ECO:0000313" key="2">
    <source>
        <dbReference type="EMBL" id="CAF9942945.1"/>
    </source>
</evidence>
<reference evidence="2" key="1">
    <citation type="submission" date="2021-03" db="EMBL/GenBank/DDBJ databases">
        <authorList>
            <person name="Tagirdzhanova G."/>
        </authorList>
    </citation>
    <scope>NUCLEOTIDE SEQUENCE</scope>
</reference>
<keyword evidence="3" id="KW-1185">Reference proteome</keyword>